<organism evidence="2 3">
    <name type="scientific">Pontibacillus yanchengensis Y32</name>
    <dbReference type="NCBI Taxonomy" id="1385514"/>
    <lineage>
        <taxon>Bacteria</taxon>
        <taxon>Bacillati</taxon>
        <taxon>Bacillota</taxon>
        <taxon>Bacilli</taxon>
        <taxon>Bacillales</taxon>
        <taxon>Bacillaceae</taxon>
        <taxon>Pontibacillus</taxon>
    </lineage>
</organism>
<dbReference type="OrthoDB" id="1903376at2"/>
<dbReference type="STRING" id="1385514.N782_08770"/>
<evidence type="ECO:0000256" key="1">
    <source>
        <dbReference type="SAM" id="Phobius"/>
    </source>
</evidence>
<dbReference type="EMBL" id="AVBF01000020">
    <property type="protein sequence ID" value="KGP72987.1"/>
    <property type="molecule type" value="Genomic_DNA"/>
</dbReference>
<reference evidence="2 3" key="1">
    <citation type="journal article" date="2015" name="Stand. Genomic Sci.">
        <title>High quality draft genome sequence of the moderately halophilic bacterium Pontibacillus yanchengensis Y32(T) and comparison among Pontibacillus genomes.</title>
        <authorList>
            <person name="Huang J."/>
            <person name="Qiao Z.X."/>
            <person name="Tang J.W."/>
            <person name="Wang G."/>
        </authorList>
    </citation>
    <scope>NUCLEOTIDE SEQUENCE [LARGE SCALE GENOMIC DNA]</scope>
    <source>
        <strain evidence="2 3">Y32</strain>
    </source>
</reference>
<keyword evidence="1" id="KW-0472">Membrane</keyword>
<feature type="transmembrane region" description="Helical" evidence="1">
    <location>
        <begin position="133"/>
        <end position="153"/>
    </location>
</feature>
<evidence type="ECO:0000313" key="2">
    <source>
        <dbReference type="EMBL" id="KGP72987.1"/>
    </source>
</evidence>
<dbReference type="Proteomes" id="UP000030147">
    <property type="component" value="Unassembled WGS sequence"/>
</dbReference>
<name>A0A0A2TAZ5_9BACI</name>
<keyword evidence="1" id="KW-1133">Transmembrane helix</keyword>
<dbReference type="AlphaFoldDB" id="A0A0A2TAZ5"/>
<dbReference type="eggNOG" id="COG5521">
    <property type="taxonomic scope" value="Bacteria"/>
</dbReference>
<dbReference type="Pfam" id="PF06691">
    <property type="entry name" value="DUF1189"/>
    <property type="match status" value="1"/>
</dbReference>
<evidence type="ECO:0008006" key="4">
    <source>
        <dbReference type="Google" id="ProtNLM"/>
    </source>
</evidence>
<feature type="transmembrane region" description="Helical" evidence="1">
    <location>
        <begin position="109"/>
        <end position="127"/>
    </location>
</feature>
<sequence>MKNITLYKQLLYSIYSAKRTSAFRMLSIGKSISYLFFLMAISLLPTLLGELVGTYEGDVLSSLPLPLPISLIILYFFATGIKFVEITLLGGIGLLFAKLQSKPLNYKQTWNLSVYATTVPTLTLAIIESLGIQLPSGAMLALIGSILYLFFIIKRVPRPKVRK</sequence>
<protein>
    <recommendedName>
        <fullName evidence="4">DUF1189 domain-containing protein</fullName>
    </recommendedName>
</protein>
<comment type="caution">
    <text evidence="2">The sequence shown here is derived from an EMBL/GenBank/DDBJ whole genome shotgun (WGS) entry which is preliminary data.</text>
</comment>
<keyword evidence="1" id="KW-0812">Transmembrane</keyword>
<evidence type="ECO:0000313" key="3">
    <source>
        <dbReference type="Proteomes" id="UP000030147"/>
    </source>
</evidence>
<proteinExistence type="predicted"/>
<feature type="transmembrane region" description="Helical" evidence="1">
    <location>
        <begin position="72"/>
        <end position="97"/>
    </location>
</feature>
<accession>A0A0A2TAZ5</accession>
<gene>
    <name evidence="2" type="ORF">N782_08770</name>
</gene>
<dbReference type="RefSeq" id="WP_036818783.1">
    <property type="nucleotide sequence ID" value="NZ_AVBF01000020.1"/>
</dbReference>
<keyword evidence="3" id="KW-1185">Reference proteome</keyword>
<feature type="transmembrane region" description="Helical" evidence="1">
    <location>
        <begin position="32"/>
        <end position="52"/>
    </location>
</feature>
<dbReference type="InterPro" id="IPR009574">
    <property type="entry name" value="DUF1189"/>
</dbReference>